<evidence type="ECO:0000313" key="1">
    <source>
        <dbReference type="EMBL" id="WFU66709.1"/>
    </source>
</evidence>
<keyword evidence="2" id="KW-1185">Reference proteome</keyword>
<proteinExistence type="predicted"/>
<accession>A0ABY8JPF4</accession>
<dbReference type="EMBL" id="CP121646">
    <property type="protein sequence ID" value="WFU66709.1"/>
    <property type="molecule type" value="Genomic_DNA"/>
</dbReference>
<organism evidence="1 2">
    <name type="scientific">Bradyrhizobium brasilense</name>
    <dbReference type="NCBI Taxonomy" id="1419277"/>
    <lineage>
        <taxon>Bacteria</taxon>
        <taxon>Pseudomonadati</taxon>
        <taxon>Pseudomonadota</taxon>
        <taxon>Alphaproteobacteria</taxon>
        <taxon>Hyphomicrobiales</taxon>
        <taxon>Nitrobacteraceae</taxon>
        <taxon>Bradyrhizobium</taxon>
    </lineage>
</organism>
<dbReference type="Gene3D" id="2.150.10.10">
    <property type="entry name" value="Serralysin-like metalloprotease, C-terminal"/>
    <property type="match status" value="1"/>
</dbReference>
<dbReference type="Proteomes" id="UP001221546">
    <property type="component" value="Chromosome"/>
</dbReference>
<protein>
    <submittedName>
        <fullName evidence="1">Uncharacterized protein</fullName>
    </submittedName>
</protein>
<name>A0ABY8JPF4_9BRAD</name>
<dbReference type="Pfam" id="PF00353">
    <property type="entry name" value="HemolysinCabind"/>
    <property type="match status" value="1"/>
</dbReference>
<dbReference type="SUPFAM" id="SSF51120">
    <property type="entry name" value="beta-Roll"/>
    <property type="match status" value="1"/>
</dbReference>
<dbReference type="InterPro" id="IPR011049">
    <property type="entry name" value="Serralysin-like_metalloprot_C"/>
</dbReference>
<evidence type="ECO:0000313" key="2">
    <source>
        <dbReference type="Proteomes" id="UP001221546"/>
    </source>
</evidence>
<dbReference type="RefSeq" id="WP_310885722.1">
    <property type="nucleotide sequence ID" value="NZ_CP121646.1"/>
</dbReference>
<reference evidence="1 2" key="1">
    <citation type="submission" date="2023-04" db="EMBL/GenBank/DDBJ databases">
        <title>Australian commercial rhizobial inoculants.</title>
        <authorList>
            <person name="Kohlmeier M.G."/>
            <person name="O'Hara G.W."/>
            <person name="Colombi E."/>
            <person name="Ramsay J.P."/>
            <person name="Terpolilli J."/>
        </authorList>
    </citation>
    <scope>NUCLEOTIDE SEQUENCE [LARGE SCALE GENOMIC DNA]</scope>
    <source>
        <strain evidence="1 2">CB627</strain>
    </source>
</reference>
<gene>
    <name evidence="1" type="ORF">QA636_14860</name>
</gene>
<sequence length="514" mass="56675">MAYFSEASLDEIRDDPSSIVSLYAAASSTFIAGLGLPGLSANAYKAAFCTVLAYDLAPYGSEPSTYDVQELANSPTLACDRYVTLAWELSDLLGVPGDYGTAVGWDAGAVGNHAQWLYDDGQTQLLLDPTIGLIVNDATFDGLISGMHYTDIASFYSRNDITTFNATVINAVEQGLYRVWDTIYYNPSLSEWQTNYGGHLGITVEHGNGSQTITGFINNDKIDAGPGNDWVFGGKGSDDLDGGTGIDYAVFRGARADFSISFGSNGAATVTGHDGTDTLHNFEILQFDDQKVALPIGRVVQSDVPDNFSWSMITTRTDYQGKALDVSYRYDDGSSRVYQYDTLSQFAWDRIQVISDPQGHVTKQLYDQNDGSHVSYLYDPNGTAAWSRVTSYLTSDYSKQSKVIYDQDDGSYVMYTYDLNNSGSWKSIESHFTSSWTPVLHIYNNDDNTHVLYQYDVNNAYSWSVLQTNYDASFHRVSESLINDNGTYAVLWFDQSGDNLVAAMNYDAGWQVMA</sequence>
<dbReference type="InterPro" id="IPR001343">
    <property type="entry name" value="Hemolysn_Ca-bd"/>
</dbReference>